<dbReference type="NCBIfam" id="TIGR02246">
    <property type="entry name" value="SgcJ/EcaC family oxidoreductase"/>
    <property type="match status" value="1"/>
</dbReference>
<organism evidence="2 3">
    <name type="scientific">Nocardia veterana</name>
    <dbReference type="NCBI Taxonomy" id="132249"/>
    <lineage>
        <taxon>Bacteria</taxon>
        <taxon>Bacillati</taxon>
        <taxon>Actinomycetota</taxon>
        <taxon>Actinomycetes</taxon>
        <taxon>Mycobacteriales</taxon>
        <taxon>Nocardiaceae</taxon>
        <taxon>Nocardia</taxon>
    </lineage>
</organism>
<dbReference type="InterPro" id="IPR032710">
    <property type="entry name" value="NTF2-like_dom_sf"/>
</dbReference>
<protein>
    <submittedName>
        <fullName evidence="2">SgcJ/EcaC family oxidoreductase</fullName>
    </submittedName>
</protein>
<sequence length="151" mass="16263">MDKTDTTDIDAPVVADTSVDHTGDREAIRALIANVETAFNANDADLLVKDVARNAVLGNAAGVLIRGRDATLEASRVGLAGFLKDEYVRYEVTDIAFLRPDVAIAHKAARAVTADGDPIDAEPAMVALYVLTKEQGRWWIVARHNTPVPRA</sequence>
<dbReference type="Pfam" id="PF14534">
    <property type="entry name" value="DUF4440"/>
    <property type="match status" value="1"/>
</dbReference>
<proteinExistence type="predicted"/>
<keyword evidence="3" id="KW-1185">Reference proteome</keyword>
<dbReference type="Proteomes" id="UP000523447">
    <property type="component" value="Unassembled WGS sequence"/>
</dbReference>
<evidence type="ECO:0000313" key="2">
    <source>
        <dbReference type="EMBL" id="NKY89262.1"/>
    </source>
</evidence>
<dbReference type="SUPFAM" id="SSF54427">
    <property type="entry name" value="NTF2-like"/>
    <property type="match status" value="1"/>
</dbReference>
<name>A0A7X6M4Y0_9NOCA</name>
<reference evidence="2 3" key="1">
    <citation type="submission" date="2020-04" db="EMBL/GenBank/DDBJ databases">
        <title>MicrobeNet Type strains.</title>
        <authorList>
            <person name="Nicholson A.C."/>
        </authorList>
    </citation>
    <scope>NUCLEOTIDE SEQUENCE [LARGE SCALE GENOMIC DNA]</scope>
    <source>
        <strain evidence="2 3">DSM 44445</strain>
    </source>
</reference>
<gene>
    <name evidence="2" type="ORF">HGA07_27095</name>
</gene>
<dbReference type="InterPro" id="IPR011944">
    <property type="entry name" value="Steroid_delta5-4_isomerase"/>
</dbReference>
<feature type="domain" description="DUF4440" evidence="1">
    <location>
        <begin position="28"/>
        <end position="140"/>
    </location>
</feature>
<dbReference type="AlphaFoldDB" id="A0A7X6M4Y0"/>
<dbReference type="EMBL" id="JAAXPE010000042">
    <property type="protein sequence ID" value="NKY89262.1"/>
    <property type="molecule type" value="Genomic_DNA"/>
</dbReference>
<dbReference type="RefSeq" id="WP_040717978.1">
    <property type="nucleotide sequence ID" value="NZ_CAWPHS010000037.1"/>
</dbReference>
<dbReference type="Gene3D" id="3.10.450.50">
    <property type="match status" value="1"/>
</dbReference>
<accession>A0A7X6M4Y0</accession>
<comment type="caution">
    <text evidence="2">The sequence shown here is derived from an EMBL/GenBank/DDBJ whole genome shotgun (WGS) entry which is preliminary data.</text>
</comment>
<evidence type="ECO:0000259" key="1">
    <source>
        <dbReference type="Pfam" id="PF14534"/>
    </source>
</evidence>
<evidence type="ECO:0000313" key="3">
    <source>
        <dbReference type="Proteomes" id="UP000523447"/>
    </source>
</evidence>
<dbReference type="InterPro" id="IPR027843">
    <property type="entry name" value="DUF4440"/>
</dbReference>